<reference evidence="1 2" key="1">
    <citation type="journal article" date="2018" name="New Phytol.">
        <title>Phylogenomics of Endogonaceae and evolution of mycorrhizas within Mucoromycota.</title>
        <authorList>
            <person name="Chang Y."/>
            <person name="Desiro A."/>
            <person name="Na H."/>
            <person name="Sandor L."/>
            <person name="Lipzen A."/>
            <person name="Clum A."/>
            <person name="Barry K."/>
            <person name="Grigoriev I.V."/>
            <person name="Martin F.M."/>
            <person name="Stajich J.E."/>
            <person name="Smith M.E."/>
            <person name="Bonito G."/>
            <person name="Spatafora J.W."/>
        </authorList>
    </citation>
    <scope>NUCLEOTIDE SEQUENCE [LARGE SCALE GENOMIC DNA]</scope>
    <source>
        <strain evidence="1 2">GMNB39</strain>
    </source>
</reference>
<dbReference type="PANTHER" id="PTHR21377">
    <property type="entry name" value="PROTEIN FAM210B, MITOCHONDRIAL"/>
    <property type="match status" value="1"/>
</dbReference>
<dbReference type="InterPro" id="IPR045866">
    <property type="entry name" value="FAM210A/B-like"/>
</dbReference>
<evidence type="ECO:0000313" key="2">
    <source>
        <dbReference type="Proteomes" id="UP000268093"/>
    </source>
</evidence>
<dbReference type="Proteomes" id="UP000268093">
    <property type="component" value="Unassembled WGS sequence"/>
</dbReference>
<accession>A0A433A2P8</accession>
<name>A0A433A2P8_9FUNG</name>
<dbReference type="Pfam" id="PF06916">
    <property type="entry name" value="FAM210A-B_dom"/>
    <property type="match status" value="1"/>
</dbReference>
<dbReference type="EMBL" id="RBNI01019050">
    <property type="protein sequence ID" value="RUO96951.1"/>
    <property type="molecule type" value="Genomic_DNA"/>
</dbReference>
<proteinExistence type="predicted"/>
<evidence type="ECO:0000313" key="1">
    <source>
        <dbReference type="EMBL" id="RUO96951.1"/>
    </source>
</evidence>
<dbReference type="InterPro" id="IPR009688">
    <property type="entry name" value="FAM210A/B-like_dom"/>
</dbReference>
<comment type="caution">
    <text evidence="1">The sequence shown here is derived from an EMBL/GenBank/DDBJ whole genome shotgun (WGS) entry which is preliminary data.</text>
</comment>
<protein>
    <submittedName>
        <fullName evidence="1">Uncharacterized protein</fullName>
    </submittedName>
</protein>
<dbReference type="GO" id="GO:0005739">
    <property type="term" value="C:mitochondrion"/>
    <property type="evidence" value="ECO:0007669"/>
    <property type="project" value="TreeGrafter"/>
</dbReference>
<keyword evidence="2" id="KW-1185">Reference proteome</keyword>
<sequence>MPSILRSALCGSVFAPRAFMTSHIASLTTRRFQSLKPLQNAAYNSTFTKTIARLLLPPSSLPTHPIRRTFISETKPVEAATTNSPAKSGGKIRDLLRKYGATGVVVYLAVSAINLGATFLAIQAGGADSVKRLEDWMVDTFGRWGIFKKQQPTNSHASASSDGEEHEELSTTGPLGGFVTGDISAERGKSGEKPSAASIFVIAYGIHKTVMLPFRVGVTAAITPMIVRRLQAMGWSIGRKVIRKM</sequence>
<dbReference type="OrthoDB" id="426386at2759"/>
<gene>
    <name evidence="1" type="ORF">BC936DRAFT_141218</name>
</gene>
<organism evidence="1 2">
    <name type="scientific">Jimgerdemannia flammicorona</name>
    <dbReference type="NCBI Taxonomy" id="994334"/>
    <lineage>
        <taxon>Eukaryota</taxon>
        <taxon>Fungi</taxon>
        <taxon>Fungi incertae sedis</taxon>
        <taxon>Mucoromycota</taxon>
        <taxon>Mucoromycotina</taxon>
        <taxon>Endogonomycetes</taxon>
        <taxon>Endogonales</taxon>
        <taxon>Endogonaceae</taxon>
        <taxon>Jimgerdemannia</taxon>
    </lineage>
</organism>
<dbReference type="PANTHER" id="PTHR21377:SF0">
    <property type="entry name" value="PROTEIN FAM210B, MITOCHONDRIAL"/>
    <property type="match status" value="1"/>
</dbReference>